<evidence type="ECO:0000313" key="3">
    <source>
        <dbReference type="Proteomes" id="UP001396334"/>
    </source>
</evidence>
<evidence type="ECO:0000256" key="1">
    <source>
        <dbReference type="SAM" id="SignalP"/>
    </source>
</evidence>
<proteinExistence type="predicted"/>
<comment type="caution">
    <text evidence="2">The sequence shown here is derived from an EMBL/GenBank/DDBJ whole genome shotgun (WGS) entry which is preliminary data.</text>
</comment>
<sequence length="144" mass="16284">MARLSWLPFAFLLVLAVFTFAIQTAGGEGSLGLQGKLHIQFDKSSVIRRFVHRWSRVLEKENVVLMELMLCAQIVRTRAMFDARRQVIRAHAWSSATIAAKGVCVFLRAITAIMENVHATTISRPRKAHTNALDFADFQLKMLE</sequence>
<dbReference type="EMBL" id="JBBPBN010000017">
    <property type="protein sequence ID" value="KAK9019759.1"/>
    <property type="molecule type" value="Genomic_DNA"/>
</dbReference>
<dbReference type="Proteomes" id="UP001396334">
    <property type="component" value="Unassembled WGS sequence"/>
</dbReference>
<feature type="chain" id="PRO_5046381410" evidence="1">
    <location>
        <begin position="22"/>
        <end position="144"/>
    </location>
</feature>
<feature type="signal peptide" evidence="1">
    <location>
        <begin position="1"/>
        <end position="21"/>
    </location>
</feature>
<organism evidence="2 3">
    <name type="scientific">Hibiscus sabdariffa</name>
    <name type="common">roselle</name>
    <dbReference type="NCBI Taxonomy" id="183260"/>
    <lineage>
        <taxon>Eukaryota</taxon>
        <taxon>Viridiplantae</taxon>
        <taxon>Streptophyta</taxon>
        <taxon>Embryophyta</taxon>
        <taxon>Tracheophyta</taxon>
        <taxon>Spermatophyta</taxon>
        <taxon>Magnoliopsida</taxon>
        <taxon>eudicotyledons</taxon>
        <taxon>Gunneridae</taxon>
        <taxon>Pentapetalae</taxon>
        <taxon>rosids</taxon>
        <taxon>malvids</taxon>
        <taxon>Malvales</taxon>
        <taxon>Malvaceae</taxon>
        <taxon>Malvoideae</taxon>
        <taxon>Hibiscus</taxon>
    </lineage>
</organism>
<keyword evidence="3" id="KW-1185">Reference proteome</keyword>
<reference evidence="2 3" key="1">
    <citation type="journal article" date="2024" name="G3 (Bethesda)">
        <title>Genome assembly of Hibiscus sabdariffa L. provides insights into metabolisms of medicinal natural products.</title>
        <authorList>
            <person name="Kim T."/>
        </authorList>
    </citation>
    <scope>NUCLEOTIDE SEQUENCE [LARGE SCALE GENOMIC DNA]</scope>
    <source>
        <strain evidence="2">TK-2024</strain>
        <tissue evidence="2">Old leaves</tissue>
    </source>
</reference>
<name>A0ABR2S486_9ROSI</name>
<evidence type="ECO:0000313" key="2">
    <source>
        <dbReference type="EMBL" id="KAK9019759.1"/>
    </source>
</evidence>
<keyword evidence="1" id="KW-0732">Signal</keyword>
<gene>
    <name evidence="2" type="ORF">V6N11_054267</name>
</gene>
<accession>A0ABR2S486</accession>
<protein>
    <submittedName>
        <fullName evidence="2">Uncharacterized protein</fullName>
    </submittedName>
</protein>